<dbReference type="eggNOG" id="KOG3626">
    <property type="taxonomic scope" value="Eukaryota"/>
</dbReference>
<gene>
    <name evidence="5" type="ORF">BRAFLDRAFT_117095</name>
</gene>
<feature type="transmembrane region" description="Helical" evidence="4">
    <location>
        <begin position="237"/>
        <end position="264"/>
    </location>
</feature>
<organism>
    <name type="scientific">Branchiostoma floridae</name>
    <name type="common">Florida lancelet</name>
    <name type="synonym">Amphioxus</name>
    <dbReference type="NCBI Taxonomy" id="7739"/>
    <lineage>
        <taxon>Eukaryota</taxon>
        <taxon>Metazoa</taxon>
        <taxon>Chordata</taxon>
        <taxon>Cephalochordata</taxon>
        <taxon>Leptocardii</taxon>
        <taxon>Amphioxiformes</taxon>
        <taxon>Branchiostomatidae</taxon>
        <taxon>Branchiostoma</taxon>
    </lineage>
</organism>
<dbReference type="SUPFAM" id="SSF103473">
    <property type="entry name" value="MFS general substrate transporter"/>
    <property type="match status" value="1"/>
</dbReference>
<dbReference type="Pfam" id="PF03736">
    <property type="entry name" value="EPTP"/>
    <property type="match status" value="2"/>
</dbReference>
<keyword evidence="4" id="KW-1133">Transmembrane helix</keyword>
<feature type="transmembrane region" description="Helical" evidence="4">
    <location>
        <begin position="100"/>
        <end position="119"/>
    </location>
</feature>
<dbReference type="InterPro" id="IPR009039">
    <property type="entry name" value="EAR"/>
</dbReference>
<feature type="transmembrane region" description="Helical" evidence="4">
    <location>
        <begin position="61"/>
        <end position="88"/>
    </location>
</feature>
<name>C3XWF0_BRAFL</name>
<dbReference type="InterPro" id="IPR005492">
    <property type="entry name" value="EPTP"/>
</dbReference>
<dbReference type="InterPro" id="IPR004156">
    <property type="entry name" value="OATP"/>
</dbReference>
<reference evidence="5" key="1">
    <citation type="journal article" date="2008" name="Nature">
        <title>The amphioxus genome and the evolution of the chordate karyotype.</title>
        <authorList>
            <consortium name="US DOE Joint Genome Institute (JGI-PGF)"/>
            <person name="Putnam N.H."/>
            <person name="Butts T."/>
            <person name="Ferrier D.E.K."/>
            <person name="Furlong R.F."/>
            <person name="Hellsten U."/>
            <person name="Kawashima T."/>
            <person name="Robinson-Rechavi M."/>
            <person name="Shoguchi E."/>
            <person name="Terry A."/>
            <person name="Yu J.-K."/>
            <person name="Benito-Gutierrez E.L."/>
            <person name="Dubchak I."/>
            <person name="Garcia-Fernandez J."/>
            <person name="Gibson-Brown J.J."/>
            <person name="Grigoriev I.V."/>
            <person name="Horton A.C."/>
            <person name="de Jong P.J."/>
            <person name="Jurka J."/>
            <person name="Kapitonov V.V."/>
            <person name="Kohara Y."/>
            <person name="Kuroki Y."/>
            <person name="Lindquist E."/>
            <person name="Lucas S."/>
            <person name="Osoegawa K."/>
            <person name="Pennacchio L.A."/>
            <person name="Salamov A.A."/>
            <person name="Satou Y."/>
            <person name="Sauka-Spengler T."/>
            <person name="Schmutz J."/>
            <person name="Shin-I T."/>
            <person name="Toyoda A."/>
            <person name="Bronner-Fraser M."/>
            <person name="Fujiyama A."/>
            <person name="Holland L.Z."/>
            <person name="Holland P.W.H."/>
            <person name="Satoh N."/>
            <person name="Rokhsar D.S."/>
        </authorList>
    </citation>
    <scope>NUCLEOTIDE SEQUENCE [LARGE SCALE GENOMIC DNA]</scope>
    <source>
        <strain evidence="5">S238N-H82</strain>
        <tissue evidence="5">Testes</tissue>
    </source>
</reference>
<dbReference type="PROSITE" id="PS50912">
    <property type="entry name" value="EAR"/>
    <property type="match status" value="2"/>
</dbReference>
<evidence type="ECO:0000256" key="3">
    <source>
        <dbReference type="ARBA" id="ARBA00023157"/>
    </source>
</evidence>
<evidence type="ECO:0008006" key="6">
    <source>
        <dbReference type="Google" id="ProtNLM"/>
    </source>
</evidence>
<dbReference type="EMBL" id="GG666471">
    <property type="protein sequence ID" value="EEN67684.1"/>
    <property type="molecule type" value="Genomic_DNA"/>
</dbReference>
<feature type="transmembrane region" description="Helical" evidence="4">
    <location>
        <begin position="131"/>
        <end position="151"/>
    </location>
</feature>
<evidence type="ECO:0000313" key="5">
    <source>
        <dbReference type="EMBL" id="EEN67684.1"/>
    </source>
</evidence>
<evidence type="ECO:0000256" key="2">
    <source>
        <dbReference type="ARBA" id="ARBA00022737"/>
    </source>
</evidence>
<keyword evidence="4" id="KW-0812">Transmembrane</keyword>
<evidence type="ECO:0000256" key="1">
    <source>
        <dbReference type="ARBA" id="ARBA00022729"/>
    </source>
</evidence>
<proteinExistence type="predicted"/>
<dbReference type="Pfam" id="PF03137">
    <property type="entry name" value="OATP"/>
    <property type="match status" value="1"/>
</dbReference>
<dbReference type="InParanoid" id="C3XWF0"/>
<dbReference type="InterPro" id="IPR036259">
    <property type="entry name" value="MFS_trans_sf"/>
</dbReference>
<keyword evidence="2" id="KW-0677">Repeat</keyword>
<evidence type="ECO:0000256" key="4">
    <source>
        <dbReference type="SAM" id="Phobius"/>
    </source>
</evidence>
<keyword evidence="1" id="KW-0732">Signal</keyword>
<sequence length="1910" mass="209795">MVSPDISQNNQSNYKTFACPWTSHRTPLMAKFKKMNVAPRTRFGWGRFTPGFLQVFNSPRWLLVFMCIGAALAAAITYGFVPIILSTLETLFSLSSKQSAGLAITYDIFGVMFIPFITYYGGMRAANKGQWIGLGTLLFGVGCIIFSLPHFTTGYYQGVLNPTEKNDSLCYDDYYNSTYSNSTNSTWCQASTDPSLTNYLYVFILAQLLLCMCEGSMYTVGVAYLDESVERQYSGLYIGILYAMTAVGPGVGTVICGEILKLWIDWPYKDGGALKPSDSNWLGNWWLGFPIFGCLGILAALPLLGYPRKLPASSGDFEYDLSDTESSEDDIIATHAHHGDPKNESEAEDVVTRLKIGLRELKATLAVLFKNPTYMVLTFAGAIDALAYSGISTFSAKLSELMLDTNTVNKSWYFDFQFEGNQALDSQIIQLTQALQTAEGDTETPRMKRTPVDFTIPPLFPHGAEAQAEEVHLHGVSMADVYTMAFLQLEDVAFLFLASGNSHGHNVTIFALDTMSEDFFVAGQWQVSGPVTLEAISMGSSGFLLVSEEVEGIVPKSYRTEIYTFSRGRCHWRHFTMGDLFLAMLGKRAQSESMLLHVYYWDGAYFDKVFDIPVQSACAVEPFTIQKQSYLAVANCPPDAVKGQGHIYYNSSIIYKFLPFKNDFEVYQQLPGHVTTDLAFFTAGPDSYLALTQRVAWTSPHQQTDTVSYNSECAIYRWNGYFFVPYQDIPLTDADVTASVQTSQQQADLLVTNTKDNVQTYQLINDKFEQSFIFSSHTDLGGIKDIYSFYTGTSSYLMFTSEGARLFKVSFLQRGKLIGFQQDMVVEVVRLNTVLQNIEKNDVDVSGSINGVQLDDCLLTQQDQNVTGFLTFLDDISCEGDVFMEEALTVGTVDLSVLSEDVVYLQTEGAPVRVGGSCVINTTLHVLGDVSINGTINQVDIAELEKTVMRVDSYQVITEDWTVSNDITFTKLLTVTGTINNLYMPEDVARLEGDHVMNGDVLINNSMAVAGAGGLVVEGMANGILLSDIMTVESHQEAHGQMIFQTNIVLRSPSSVAGLINSMDLPRFAADILWKSVENLRTDLPSDIMVITGVKTFEDLFICESPFKVDGFVDGVDLTDLYYNSVGSHQPDNVPENVLIVGHSYFSASLSSDCECFWTDFTFTNAPANLKSSLYFASNVSVSDDVSVEGFVNGADMNETLMDALVTTGPQLVTGSKVFVDVVTLTELHVDGTVDGVHIPEDVMTVDTTQYCTGVQTFQHDVPLSILEAGRLSANEVADCNLTDLLLNTLFIHGHQTVPGRKTFADGLDILADLTVMGLIDGLMELQNVTSDAVRKDAVRVTDTDYTGLVFKDVISEGNITLYAGGLTDGVDLSEDLDGEIISGQKTFLMPVHVQGSVILQIGLIDEVNLSQLADNTVDTWSDQVITAAKTIHGNVHFSGDLVVQGFLNGILVDEFRNGAVTLIGDHIISDQKRFQDVIITELSVTGTVTGVRLEDVNSQRVTLNRTTQITGRKLLTSSTVIRSHLTTSGVVMSGLLTGLDVTVFSSAILRRSSTQVINGLSTWQCVVRAESLQLGGTLNSVDPQEIWLTSIPTLTVQGKAFSSPLKIFGDIELSPDKTVNGVDVSEWEHLSVLTDGGGQVNGLVTADSVHLRASLRVTGSIDGVDVSMMMRVKGDQVITGEAGREALVYRSTALRYSLINGLRLGGLHQVTTVQYRGKTFASVSKSGAPKARAPFTADIYQWRPRIQRFTPIAMMNKRGILESRLFVEDDNLYLVLLTRVTSLAHGTRSQFSVYQSRTRNRFVRQQQESLPSTAQDIQVITAAGVTYLCVTVEGVKLMLYSWKGGSGFVFDLSVTLPGLMSVEMFTDSRQTQLYAVVRTDKTQETKPIITEVRQSAGHTSTAVLWGIFP</sequence>
<feature type="transmembrane region" description="Helical" evidence="4">
    <location>
        <begin position="372"/>
        <end position="391"/>
    </location>
</feature>
<keyword evidence="4" id="KW-0472">Membrane</keyword>
<dbReference type="GO" id="GO:0055085">
    <property type="term" value="P:transmembrane transport"/>
    <property type="evidence" value="ECO:0007669"/>
    <property type="project" value="InterPro"/>
</dbReference>
<feature type="non-terminal residue" evidence="5">
    <location>
        <position position="1910"/>
    </location>
</feature>
<dbReference type="PANTHER" id="PTHR11388:SF100">
    <property type="entry name" value="SOLUTE CARRIER ORGANIC ANION TRANSPORTER FAMILY MEMBER 4A1"/>
    <property type="match status" value="1"/>
</dbReference>
<dbReference type="PANTHER" id="PTHR11388">
    <property type="entry name" value="ORGANIC ANION TRANSPORTER"/>
    <property type="match status" value="1"/>
</dbReference>
<keyword evidence="3" id="KW-1015">Disulfide bond</keyword>
<protein>
    <recommendedName>
        <fullName evidence="6">Major facilitator superfamily (MFS) profile domain-containing protein</fullName>
    </recommendedName>
</protein>
<feature type="transmembrane region" description="Helical" evidence="4">
    <location>
        <begin position="284"/>
        <end position="304"/>
    </location>
</feature>
<dbReference type="Gene3D" id="1.20.1250.20">
    <property type="entry name" value="MFS general substrate transporter like domains"/>
    <property type="match status" value="1"/>
</dbReference>
<feature type="transmembrane region" description="Helical" evidence="4">
    <location>
        <begin position="199"/>
        <end position="225"/>
    </location>
</feature>
<accession>C3XWF0</accession>
<dbReference type="GO" id="GO:0016020">
    <property type="term" value="C:membrane"/>
    <property type="evidence" value="ECO:0007669"/>
    <property type="project" value="InterPro"/>
</dbReference>